<protein>
    <submittedName>
        <fullName evidence="5">NAD(P)-dependent oxidoreductase</fullName>
    </submittedName>
</protein>
<evidence type="ECO:0000256" key="1">
    <source>
        <dbReference type="ARBA" id="ARBA00007637"/>
    </source>
</evidence>
<dbReference type="CDD" id="cd08946">
    <property type="entry name" value="SDR_e"/>
    <property type="match status" value="1"/>
</dbReference>
<dbReference type="PANTHER" id="PTHR43103">
    <property type="entry name" value="NUCLEOSIDE-DIPHOSPHATE-SUGAR EPIMERASE"/>
    <property type="match status" value="1"/>
</dbReference>
<evidence type="ECO:0000256" key="2">
    <source>
        <dbReference type="ARBA" id="ARBA00023002"/>
    </source>
</evidence>
<evidence type="ECO:0000256" key="3">
    <source>
        <dbReference type="ARBA" id="ARBA00023027"/>
    </source>
</evidence>
<evidence type="ECO:0000313" key="5">
    <source>
        <dbReference type="EMBL" id="GAA3739943.1"/>
    </source>
</evidence>
<dbReference type="Gene3D" id="3.40.50.720">
    <property type="entry name" value="NAD(P)-binding Rossmann-like Domain"/>
    <property type="match status" value="1"/>
</dbReference>
<dbReference type="RefSeq" id="WP_344755220.1">
    <property type="nucleotide sequence ID" value="NZ_BAABAE010000003.1"/>
</dbReference>
<keyword evidence="6" id="KW-1185">Reference proteome</keyword>
<dbReference type="InterPro" id="IPR001509">
    <property type="entry name" value="Epimerase_deHydtase"/>
</dbReference>
<evidence type="ECO:0000313" key="6">
    <source>
        <dbReference type="Proteomes" id="UP001501004"/>
    </source>
</evidence>
<organism evidence="5 6">
    <name type="scientific">Leifsonella bigeumensis</name>
    <dbReference type="NCBI Taxonomy" id="433643"/>
    <lineage>
        <taxon>Bacteria</taxon>
        <taxon>Bacillati</taxon>
        <taxon>Actinomycetota</taxon>
        <taxon>Actinomycetes</taxon>
        <taxon>Micrococcales</taxon>
        <taxon>Microbacteriaceae</taxon>
        <taxon>Leifsonella</taxon>
    </lineage>
</organism>
<feature type="domain" description="NAD-dependent epimerase/dehydratase" evidence="4">
    <location>
        <begin position="4"/>
        <end position="161"/>
    </location>
</feature>
<gene>
    <name evidence="5" type="ORF">GCM10022239_14470</name>
</gene>
<keyword evidence="2" id="KW-0560">Oxidoreductase</keyword>
<dbReference type="PANTHER" id="PTHR43103:SF5">
    <property type="entry name" value="4-EPIMERASE, PUTATIVE (AFU_ORTHOLOGUE AFUA_7G00360)-RELATED"/>
    <property type="match status" value="1"/>
</dbReference>
<evidence type="ECO:0000259" key="4">
    <source>
        <dbReference type="Pfam" id="PF01370"/>
    </source>
</evidence>
<dbReference type="Proteomes" id="UP001501004">
    <property type="component" value="Unassembled WGS sequence"/>
</dbReference>
<comment type="similarity">
    <text evidence="1">Belongs to the NAD(P)-dependent epimerase/dehydratase family.</text>
</comment>
<sequence length="261" mass="28605">MTRVLLTGASGRMAAAIRPRLREMFDEVVLFARSPMDDPGANERSIAGDLADRDAVVRAANGVDVVVHLGGKADEAPFEEIAQANITGTYNVFEASRSAGVRRVVYASSHHVTGFHSVETMVDETSPVRPDTIYGVSKVFGEALGRLYTDKWGLEVVCLRIGVCRERPENSDQLRTWLSVPDSISLVEAAISADLPERFWVVYGVSNNSRRFWRDGSARALGFSPQDKADDFSEEFDAKASYSSNNQGGRFTNAEYAGGTW</sequence>
<accession>A0ABP7FHR8</accession>
<proteinExistence type="inferred from homology"/>
<reference evidence="6" key="1">
    <citation type="journal article" date="2019" name="Int. J. Syst. Evol. Microbiol.">
        <title>The Global Catalogue of Microorganisms (GCM) 10K type strain sequencing project: providing services to taxonomists for standard genome sequencing and annotation.</title>
        <authorList>
            <consortium name="The Broad Institute Genomics Platform"/>
            <consortium name="The Broad Institute Genome Sequencing Center for Infectious Disease"/>
            <person name="Wu L."/>
            <person name="Ma J."/>
        </authorList>
    </citation>
    <scope>NUCLEOTIDE SEQUENCE [LARGE SCALE GENOMIC DNA]</scope>
    <source>
        <strain evidence="6">JCM 16949</strain>
    </source>
</reference>
<dbReference type="InterPro" id="IPR036291">
    <property type="entry name" value="NAD(P)-bd_dom_sf"/>
</dbReference>
<dbReference type="SUPFAM" id="SSF51735">
    <property type="entry name" value="NAD(P)-binding Rossmann-fold domains"/>
    <property type="match status" value="1"/>
</dbReference>
<dbReference type="EMBL" id="BAABAE010000003">
    <property type="protein sequence ID" value="GAA3739943.1"/>
    <property type="molecule type" value="Genomic_DNA"/>
</dbReference>
<comment type="caution">
    <text evidence="5">The sequence shown here is derived from an EMBL/GenBank/DDBJ whole genome shotgun (WGS) entry which is preliminary data.</text>
</comment>
<dbReference type="Pfam" id="PF01370">
    <property type="entry name" value="Epimerase"/>
    <property type="match status" value="1"/>
</dbReference>
<keyword evidence="3" id="KW-0520">NAD</keyword>
<name>A0ABP7FHR8_9MICO</name>